<dbReference type="GO" id="GO:0071555">
    <property type="term" value="P:cell wall organization"/>
    <property type="evidence" value="ECO:0007669"/>
    <property type="project" value="UniProtKB-UniRule"/>
</dbReference>
<dbReference type="PANTHER" id="PTHR47019">
    <property type="entry name" value="LIPID II FLIPPASE MURJ"/>
    <property type="match status" value="1"/>
</dbReference>
<comment type="caution">
    <text evidence="12">The sequence shown here is derived from an EMBL/GenBank/DDBJ whole genome shotgun (WGS) entry which is preliminary data.</text>
</comment>
<dbReference type="Pfam" id="PF03023">
    <property type="entry name" value="MurJ"/>
    <property type="match status" value="1"/>
</dbReference>
<dbReference type="GO" id="GO:0008360">
    <property type="term" value="P:regulation of cell shape"/>
    <property type="evidence" value="ECO:0007669"/>
    <property type="project" value="UniProtKB-UniRule"/>
</dbReference>
<dbReference type="PRINTS" id="PR01806">
    <property type="entry name" value="VIRFACTRMVIN"/>
</dbReference>
<feature type="transmembrane region" description="Helical" evidence="10">
    <location>
        <begin position="347"/>
        <end position="372"/>
    </location>
</feature>
<feature type="transmembrane region" description="Helical" evidence="10">
    <location>
        <begin position="183"/>
        <end position="206"/>
    </location>
</feature>
<dbReference type="PANTHER" id="PTHR47019:SF1">
    <property type="entry name" value="LIPID II FLIPPASE MURJ"/>
    <property type="match status" value="1"/>
</dbReference>
<feature type="transmembrane region" description="Helical" evidence="10">
    <location>
        <begin position="413"/>
        <end position="432"/>
    </location>
</feature>
<keyword evidence="13" id="KW-1185">Reference proteome</keyword>
<keyword evidence="7 10" id="KW-0472">Membrane</keyword>
<evidence type="ECO:0000256" key="11">
    <source>
        <dbReference type="PIRNR" id="PIRNR002869"/>
    </source>
</evidence>
<feature type="transmembrane region" description="Helical" evidence="10">
    <location>
        <begin position="7"/>
        <end position="33"/>
    </location>
</feature>
<gene>
    <name evidence="12" type="primary">mviN</name>
    <name evidence="10" type="synonym">murJ</name>
    <name evidence="12" type="ORF">OCHUTO_0550</name>
</gene>
<feature type="transmembrane region" description="Helical" evidence="10">
    <location>
        <begin position="439"/>
        <end position="464"/>
    </location>
</feature>
<feature type="transmembrane region" description="Helical" evidence="10">
    <location>
        <begin position="53"/>
        <end position="74"/>
    </location>
</feature>
<keyword evidence="10 11" id="KW-0813">Transport</keyword>
<comment type="similarity">
    <text evidence="9 10 11">Belongs to the MurJ/MviN family.</text>
</comment>
<proteinExistence type="inferred from homology"/>
<dbReference type="NCBIfam" id="TIGR01695">
    <property type="entry name" value="murJ_mviN"/>
    <property type="match status" value="1"/>
</dbReference>
<dbReference type="UniPathway" id="UPA00219"/>
<evidence type="ECO:0000256" key="7">
    <source>
        <dbReference type="ARBA" id="ARBA00023136"/>
    </source>
</evidence>
<evidence type="ECO:0000256" key="3">
    <source>
        <dbReference type="ARBA" id="ARBA00022692"/>
    </source>
</evidence>
<keyword evidence="3 10" id="KW-0812">Transmembrane</keyword>
<evidence type="ECO:0000256" key="1">
    <source>
        <dbReference type="ARBA" id="ARBA00004651"/>
    </source>
</evidence>
<comment type="function">
    <text evidence="8 10 11">Involved in peptidoglycan biosynthesis. Transports lipid-linked peptidoglycan precursors from the inner to the outer leaflet of the cytoplasmic membrane.</text>
</comment>
<dbReference type="GO" id="GO:0015648">
    <property type="term" value="F:lipid-linked peptidoglycan transporter activity"/>
    <property type="evidence" value="ECO:0007669"/>
    <property type="project" value="UniProtKB-UniRule"/>
</dbReference>
<evidence type="ECO:0000256" key="5">
    <source>
        <dbReference type="ARBA" id="ARBA00022984"/>
    </source>
</evidence>
<feature type="transmembrane region" description="Helical" evidence="10">
    <location>
        <begin position="384"/>
        <end position="407"/>
    </location>
</feature>
<protein>
    <recommendedName>
        <fullName evidence="10">Probable lipid II flippase MurJ</fullName>
    </recommendedName>
</protein>
<keyword evidence="4 10" id="KW-0133">Cell shape</keyword>
<evidence type="ECO:0000313" key="12">
    <source>
        <dbReference type="EMBL" id="KJV56198.1"/>
    </source>
</evidence>
<dbReference type="STRING" id="1359168.OCHUTO_0550"/>
<reference evidence="12 13" key="1">
    <citation type="submission" date="2015-02" db="EMBL/GenBank/DDBJ databases">
        <title>Genome Sequencing of Rickettsiales.</title>
        <authorList>
            <person name="Daugherty S.C."/>
            <person name="Su Q."/>
            <person name="Abolude K."/>
            <person name="Beier-Sexton M."/>
            <person name="Carlyon J.A."/>
            <person name="Carter R."/>
            <person name="Day N.P."/>
            <person name="Dumler S.J."/>
            <person name="Dyachenko V."/>
            <person name="Godinez A."/>
            <person name="Kurtti T.J."/>
            <person name="Lichay M."/>
            <person name="Mullins K.E."/>
            <person name="Ott S."/>
            <person name="Pappas-Brown V."/>
            <person name="Paris D.H."/>
            <person name="Patel P."/>
            <person name="Richards A.L."/>
            <person name="Sadzewicz L."/>
            <person name="Sears K."/>
            <person name="Seidman D."/>
            <person name="Sengamalay N."/>
            <person name="Stenos J."/>
            <person name="Tallon L.J."/>
            <person name="Vincent G."/>
            <person name="Fraser C.M."/>
            <person name="Munderloh U."/>
            <person name="Dunning-Hotopp J.C."/>
        </authorList>
    </citation>
    <scope>NUCLEOTIDE SEQUENCE [LARGE SCALE GENOMIC DNA]</scope>
    <source>
        <strain evidence="12 13">Fuller</strain>
    </source>
</reference>
<dbReference type="HAMAP" id="MF_02078">
    <property type="entry name" value="MurJ_MviN"/>
    <property type="match status" value="1"/>
</dbReference>
<dbReference type="RefSeq" id="WP_045797243.1">
    <property type="nucleotide sequence ID" value="NZ_LANP01000012.1"/>
</dbReference>
<dbReference type="PIRSF" id="PIRSF002869">
    <property type="entry name" value="MviN"/>
    <property type="match status" value="1"/>
</dbReference>
<feature type="transmembrane region" description="Helical" evidence="10">
    <location>
        <begin position="307"/>
        <end position="327"/>
    </location>
</feature>
<keyword evidence="10 11" id="KW-0961">Cell wall biogenesis/degradation</keyword>
<organism evidence="12 13">
    <name type="scientific">Orientia chuto str. Dubai</name>
    <dbReference type="NCBI Taxonomy" id="1359168"/>
    <lineage>
        <taxon>Bacteria</taxon>
        <taxon>Pseudomonadati</taxon>
        <taxon>Pseudomonadota</taxon>
        <taxon>Alphaproteobacteria</taxon>
        <taxon>Rickettsiales</taxon>
        <taxon>Rickettsiaceae</taxon>
        <taxon>Rickettsieae</taxon>
        <taxon>Orientia</taxon>
    </lineage>
</organism>
<evidence type="ECO:0000256" key="10">
    <source>
        <dbReference type="HAMAP-Rule" id="MF_02078"/>
    </source>
</evidence>
<dbReference type="GO" id="GO:0034204">
    <property type="term" value="P:lipid translocation"/>
    <property type="evidence" value="ECO:0007669"/>
    <property type="project" value="TreeGrafter"/>
</dbReference>
<dbReference type="GO" id="GO:0009252">
    <property type="term" value="P:peptidoglycan biosynthetic process"/>
    <property type="evidence" value="ECO:0007669"/>
    <property type="project" value="UniProtKB-UniRule"/>
</dbReference>
<dbReference type="CDD" id="cd13123">
    <property type="entry name" value="MATE_MurJ_like"/>
    <property type="match status" value="1"/>
</dbReference>
<dbReference type="OrthoDB" id="9816572at2"/>
<feature type="transmembrane region" description="Helical" evidence="10">
    <location>
        <begin position="125"/>
        <end position="146"/>
    </location>
</feature>
<dbReference type="Proteomes" id="UP000033616">
    <property type="component" value="Unassembled WGS sequence"/>
</dbReference>
<dbReference type="AlphaFoldDB" id="A0A0F3MK99"/>
<keyword evidence="5 10" id="KW-0573">Peptidoglycan synthesis</keyword>
<evidence type="ECO:0000256" key="9">
    <source>
        <dbReference type="ARBA" id="ARBA00061532"/>
    </source>
</evidence>
<dbReference type="InterPro" id="IPR051050">
    <property type="entry name" value="Lipid_II_flippase_MurJ/MviN"/>
</dbReference>
<dbReference type="EMBL" id="LANP01000012">
    <property type="protein sequence ID" value="KJV56198.1"/>
    <property type="molecule type" value="Genomic_DNA"/>
</dbReference>
<feature type="transmembrane region" description="Helical" evidence="10">
    <location>
        <begin position="86"/>
        <end position="119"/>
    </location>
</feature>
<evidence type="ECO:0000256" key="8">
    <source>
        <dbReference type="ARBA" id="ARBA00060041"/>
    </source>
</evidence>
<sequence length="504" mass="56079">MKLLKSSIVVAILTIISRISGFLRELFIASLFGVSELSDSVLFALKLPNLMRIALGEKAFFYNFVSFFSAKLIDSRKSAEQFASNIFTIFIIFLIALVIFIQLIMPCIIFVCVPGFLSIESKMKITILLCRITIFYTILASIVVFIGEVLNSIGKFTILAFSPVFLNLFIIVGTYFSSNFTSLEVAICCSVIIAGFVQVLFMYFHLRRARIKLFFKLDKLDESVKSFGNKLVYSMLSSGVSQVSNFISQGISSFFSGGISVLSYADRIYQLPLAIVGISINTVLLPELSKLYKQGLVNQAAILQKDMINFSCFLALPTAVIIGMLSNPITELVYQCGTFTIANIQKISLVITISTIGLPTYIIAKVITPVFYANHDTKTPMQIAICSSLLNIILSILLMQFFGYISIVLSNSISLWVNIILVLVATNKYGYYKFTKSTVIFIAKLLISCIIMAVTIYFISNIMLYNKATILFKIISLLTKIVTGGLAYLISCFILKVHHSIYIT</sequence>
<keyword evidence="2 10" id="KW-1003">Cell membrane</keyword>
<dbReference type="PATRIC" id="fig|1359168.3.peg.138"/>
<evidence type="ECO:0000256" key="2">
    <source>
        <dbReference type="ARBA" id="ARBA00022475"/>
    </source>
</evidence>
<keyword evidence="10" id="KW-0997">Cell inner membrane</keyword>
<evidence type="ECO:0000313" key="13">
    <source>
        <dbReference type="Proteomes" id="UP000033616"/>
    </source>
</evidence>
<comment type="pathway">
    <text evidence="10">Cell wall biogenesis; peptidoglycan biosynthesis.</text>
</comment>
<evidence type="ECO:0000256" key="6">
    <source>
        <dbReference type="ARBA" id="ARBA00022989"/>
    </source>
</evidence>
<comment type="subcellular location">
    <subcellularLocation>
        <location evidence="10">Cell inner membrane</location>
        <topology evidence="10">Multi-pass membrane protein</topology>
    </subcellularLocation>
    <subcellularLocation>
        <location evidence="1">Cell membrane</location>
        <topology evidence="1">Multi-pass membrane protein</topology>
    </subcellularLocation>
</comment>
<dbReference type="GO" id="GO:0005886">
    <property type="term" value="C:plasma membrane"/>
    <property type="evidence" value="ECO:0007669"/>
    <property type="project" value="UniProtKB-SubCell"/>
</dbReference>
<keyword evidence="6 10" id="KW-1133">Transmembrane helix</keyword>
<feature type="transmembrane region" description="Helical" evidence="10">
    <location>
        <begin position="470"/>
        <end position="495"/>
    </location>
</feature>
<dbReference type="InterPro" id="IPR004268">
    <property type="entry name" value="MurJ"/>
</dbReference>
<feature type="transmembrane region" description="Helical" evidence="10">
    <location>
        <begin position="158"/>
        <end position="177"/>
    </location>
</feature>
<accession>A0A0F3MK99</accession>
<name>A0A0F3MK99_9RICK</name>
<evidence type="ECO:0000256" key="4">
    <source>
        <dbReference type="ARBA" id="ARBA00022960"/>
    </source>
</evidence>